<keyword evidence="4 6" id="KW-0472">Membrane</keyword>
<sequence length="414" mass="47140">MGSKKKQAKIPPINKLRPGWAQVALHAAIYLLRHDFVAAVVAAFIMQPLYQRMVLQNSYLQRLSAPALFTLVFAVLCHCLPWTLFNGIFLFFDSLNSQYGIEGLKDNFLLAPLGRRMAVYKLPRKPQQIPSTRLILHTILHAVINQYLVIPALVYTYMAYTNLCVLRAPPPETAIVGFGPEDMAAYMSGHNLKKMLMSLVAITPHFLIANVINEVGFYTAHGILHSSPTLYRMFHKKHHMYTGTISIAAEYATPLEEILANSIPTVAYFSFMFFHYTREQASKSAFVTSARAWPLFMTWIWARLWETYEVHSGYCFTDTWLGKLGLLHGHRARFHDFHHTHNVCNYGSGLFMDALLNTMDPYLIHRYPVKHSGTLTPGEEDSKTQSDLEGTSDETDTARAFMDGQVRKLAFQRE</sequence>
<feature type="region of interest" description="Disordered" evidence="5">
    <location>
        <begin position="373"/>
        <end position="399"/>
    </location>
</feature>
<name>A0A836KAZ2_LEIEN</name>
<reference evidence="8 9" key="1">
    <citation type="submission" date="2021-02" db="EMBL/GenBank/DDBJ databases">
        <title>Leishmania (Mundinia) enrietti genome sequencing and assembly.</title>
        <authorList>
            <person name="Almutairi H."/>
            <person name="Gatherer D."/>
        </authorList>
    </citation>
    <scope>NUCLEOTIDE SEQUENCE [LARGE SCALE GENOMIC DNA]</scope>
    <source>
        <strain evidence="8">CUR178</strain>
    </source>
</reference>
<dbReference type="GO" id="GO:0005506">
    <property type="term" value="F:iron ion binding"/>
    <property type="evidence" value="ECO:0007669"/>
    <property type="project" value="InterPro"/>
</dbReference>
<dbReference type="Proteomes" id="UP000674179">
    <property type="component" value="Chromosome 36"/>
</dbReference>
<keyword evidence="9" id="KW-1185">Reference proteome</keyword>
<dbReference type="AlphaFoldDB" id="A0A836KAZ2"/>
<feature type="domain" description="Fatty acid hydroxylase" evidence="7">
    <location>
        <begin position="206"/>
        <end position="358"/>
    </location>
</feature>
<dbReference type="OrthoDB" id="1658724at2759"/>
<gene>
    <name evidence="8" type="ORF">CUR178_00267</name>
</gene>
<dbReference type="PANTHER" id="PTHR11863">
    <property type="entry name" value="STEROL DESATURASE"/>
    <property type="match status" value="1"/>
</dbReference>
<dbReference type="InterPro" id="IPR050307">
    <property type="entry name" value="Sterol_Desaturase_Related"/>
</dbReference>
<dbReference type="EMBL" id="JAFHKP010000036">
    <property type="protein sequence ID" value="KAG5465562.1"/>
    <property type="molecule type" value="Genomic_DNA"/>
</dbReference>
<feature type="transmembrane region" description="Helical" evidence="6">
    <location>
        <begin position="134"/>
        <end position="158"/>
    </location>
</feature>
<evidence type="ECO:0000313" key="8">
    <source>
        <dbReference type="EMBL" id="KAG5465562.1"/>
    </source>
</evidence>
<dbReference type="GO" id="GO:0016020">
    <property type="term" value="C:membrane"/>
    <property type="evidence" value="ECO:0007669"/>
    <property type="project" value="UniProtKB-SubCell"/>
</dbReference>
<keyword evidence="3 6" id="KW-1133">Transmembrane helix</keyword>
<dbReference type="GO" id="GO:0008610">
    <property type="term" value="P:lipid biosynthetic process"/>
    <property type="evidence" value="ECO:0007669"/>
    <property type="project" value="InterPro"/>
</dbReference>
<dbReference type="GeneID" id="94167568"/>
<evidence type="ECO:0000256" key="5">
    <source>
        <dbReference type="SAM" id="MobiDB-lite"/>
    </source>
</evidence>
<evidence type="ECO:0000256" key="3">
    <source>
        <dbReference type="ARBA" id="ARBA00022989"/>
    </source>
</evidence>
<organism evidence="8 9">
    <name type="scientific">Leishmania enriettii</name>
    <dbReference type="NCBI Taxonomy" id="5663"/>
    <lineage>
        <taxon>Eukaryota</taxon>
        <taxon>Discoba</taxon>
        <taxon>Euglenozoa</taxon>
        <taxon>Kinetoplastea</taxon>
        <taxon>Metakinetoplastina</taxon>
        <taxon>Trypanosomatida</taxon>
        <taxon>Trypanosomatidae</taxon>
        <taxon>Leishmaniinae</taxon>
        <taxon>Leishmania</taxon>
    </lineage>
</organism>
<keyword evidence="2 6" id="KW-0812">Transmembrane</keyword>
<dbReference type="Pfam" id="PF04116">
    <property type="entry name" value="FA_hydroxylase"/>
    <property type="match status" value="1"/>
</dbReference>
<dbReference type="GO" id="GO:0016491">
    <property type="term" value="F:oxidoreductase activity"/>
    <property type="evidence" value="ECO:0007669"/>
    <property type="project" value="InterPro"/>
</dbReference>
<dbReference type="KEGG" id="lenr:94167568"/>
<accession>A0A836KAZ2</accession>
<evidence type="ECO:0000256" key="1">
    <source>
        <dbReference type="ARBA" id="ARBA00004370"/>
    </source>
</evidence>
<dbReference type="RefSeq" id="XP_067688161.1">
    <property type="nucleotide sequence ID" value="XM_067832058.1"/>
</dbReference>
<comment type="subcellular location">
    <subcellularLocation>
        <location evidence="1">Membrane</location>
    </subcellularLocation>
</comment>
<evidence type="ECO:0000256" key="4">
    <source>
        <dbReference type="ARBA" id="ARBA00023136"/>
    </source>
</evidence>
<evidence type="ECO:0000256" key="2">
    <source>
        <dbReference type="ARBA" id="ARBA00022692"/>
    </source>
</evidence>
<evidence type="ECO:0000313" key="9">
    <source>
        <dbReference type="Proteomes" id="UP000674179"/>
    </source>
</evidence>
<comment type="caution">
    <text evidence="8">The sequence shown here is derived from an EMBL/GenBank/DDBJ whole genome shotgun (WGS) entry which is preliminary data.</text>
</comment>
<evidence type="ECO:0000259" key="7">
    <source>
        <dbReference type="Pfam" id="PF04116"/>
    </source>
</evidence>
<protein>
    <recommendedName>
        <fullName evidence="7">Fatty acid hydroxylase domain-containing protein</fullName>
    </recommendedName>
</protein>
<evidence type="ECO:0000256" key="6">
    <source>
        <dbReference type="SAM" id="Phobius"/>
    </source>
</evidence>
<dbReference type="InterPro" id="IPR006694">
    <property type="entry name" value="Fatty_acid_hydroxylase"/>
</dbReference>
<proteinExistence type="predicted"/>
<feature type="transmembrane region" description="Helical" evidence="6">
    <location>
        <begin position="66"/>
        <end position="92"/>
    </location>
</feature>